<evidence type="ECO:0000256" key="1">
    <source>
        <dbReference type="SAM" id="MobiDB-lite"/>
    </source>
</evidence>
<feature type="region of interest" description="Disordered" evidence="1">
    <location>
        <begin position="1"/>
        <end position="26"/>
    </location>
</feature>
<feature type="transmembrane region" description="Helical" evidence="2">
    <location>
        <begin position="35"/>
        <end position="56"/>
    </location>
</feature>
<organism evidence="3 4">
    <name type="scientific">Favolaschia claudopus</name>
    <dbReference type="NCBI Taxonomy" id="2862362"/>
    <lineage>
        <taxon>Eukaryota</taxon>
        <taxon>Fungi</taxon>
        <taxon>Dikarya</taxon>
        <taxon>Basidiomycota</taxon>
        <taxon>Agaricomycotina</taxon>
        <taxon>Agaricomycetes</taxon>
        <taxon>Agaricomycetidae</taxon>
        <taxon>Agaricales</taxon>
        <taxon>Marasmiineae</taxon>
        <taxon>Mycenaceae</taxon>
        <taxon>Favolaschia</taxon>
    </lineage>
</organism>
<sequence>MSPTNQSRTFQSNPMPSPPSFQSNTSSQIGSLTTAHFITLIVLAVVLVGSLVWICYRVRRPRAYAVQDVETQQHSNLNNIPPASWNPHLLVASGPPPIPPRLLPHSAPQSNSSPALAPPTIPLPPTAPPLSAPARSLSLLKRDQDEAIPRYEDIHVEPDVLVKTSNGQLQLLPGVPAPAVGDEGRKKKRSYRPFWRASK</sequence>
<dbReference type="EMBL" id="JAWWNJ010000079">
    <property type="protein sequence ID" value="KAK7002183.1"/>
    <property type="molecule type" value="Genomic_DNA"/>
</dbReference>
<feature type="region of interest" description="Disordered" evidence="1">
    <location>
        <begin position="96"/>
        <end position="128"/>
    </location>
</feature>
<accession>A0AAW0A7I6</accession>
<feature type="region of interest" description="Disordered" evidence="1">
    <location>
        <begin position="165"/>
        <end position="199"/>
    </location>
</feature>
<protein>
    <recommendedName>
        <fullName evidence="5">Transmembrane protein</fullName>
    </recommendedName>
</protein>
<feature type="compositionally biased region" description="Pro residues" evidence="1">
    <location>
        <begin position="116"/>
        <end position="128"/>
    </location>
</feature>
<proteinExistence type="predicted"/>
<keyword evidence="4" id="KW-1185">Reference proteome</keyword>
<evidence type="ECO:0008006" key="5">
    <source>
        <dbReference type="Google" id="ProtNLM"/>
    </source>
</evidence>
<dbReference type="Proteomes" id="UP001362999">
    <property type="component" value="Unassembled WGS sequence"/>
</dbReference>
<keyword evidence="2" id="KW-0812">Transmembrane</keyword>
<reference evidence="3 4" key="1">
    <citation type="journal article" date="2024" name="J Genomics">
        <title>Draft genome sequencing and assembly of Favolaschia claudopus CIRM-BRFM 2984 isolated from oak limbs.</title>
        <authorList>
            <person name="Navarro D."/>
            <person name="Drula E."/>
            <person name="Chaduli D."/>
            <person name="Cazenave R."/>
            <person name="Ahrendt S."/>
            <person name="Wang J."/>
            <person name="Lipzen A."/>
            <person name="Daum C."/>
            <person name="Barry K."/>
            <person name="Grigoriev I.V."/>
            <person name="Favel A."/>
            <person name="Rosso M.N."/>
            <person name="Martin F."/>
        </authorList>
    </citation>
    <scope>NUCLEOTIDE SEQUENCE [LARGE SCALE GENOMIC DNA]</scope>
    <source>
        <strain evidence="3 4">CIRM-BRFM 2984</strain>
    </source>
</reference>
<keyword evidence="2" id="KW-0472">Membrane</keyword>
<evidence type="ECO:0000256" key="2">
    <source>
        <dbReference type="SAM" id="Phobius"/>
    </source>
</evidence>
<gene>
    <name evidence="3" type="ORF">R3P38DRAFT_3604958</name>
</gene>
<evidence type="ECO:0000313" key="3">
    <source>
        <dbReference type="EMBL" id="KAK7002183.1"/>
    </source>
</evidence>
<dbReference type="AlphaFoldDB" id="A0AAW0A7I6"/>
<name>A0AAW0A7I6_9AGAR</name>
<evidence type="ECO:0000313" key="4">
    <source>
        <dbReference type="Proteomes" id="UP001362999"/>
    </source>
</evidence>
<comment type="caution">
    <text evidence="3">The sequence shown here is derived from an EMBL/GenBank/DDBJ whole genome shotgun (WGS) entry which is preliminary data.</text>
</comment>
<keyword evidence="2" id="KW-1133">Transmembrane helix</keyword>